<proteinExistence type="predicted"/>
<accession>A0ABY6JPY6</accession>
<evidence type="ECO:0000313" key="1">
    <source>
        <dbReference type="EMBL" id="UYV18574.1"/>
    </source>
</evidence>
<keyword evidence="2" id="KW-1185">Reference proteome</keyword>
<name>A0ABY6JPY6_9GAMM</name>
<protein>
    <submittedName>
        <fullName evidence="1">Uncharacterized protein</fullName>
    </submittedName>
</protein>
<dbReference type="Proteomes" id="UP001163082">
    <property type="component" value="Chromosome"/>
</dbReference>
<sequence length="68" mass="6911">MSDAVYGALFCGRAAQSPGLPSQQGCPLSAVDHPYQQACFSVIRGGIAIAVALFNQSPGVGDCLIITA</sequence>
<dbReference type="EMBL" id="CP080627">
    <property type="protein sequence ID" value="UYV18574.1"/>
    <property type="molecule type" value="Genomic_DNA"/>
</dbReference>
<gene>
    <name evidence="1" type="ORF">K1Y77_14040</name>
</gene>
<evidence type="ECO:0000313" key="2">
    <source>
        <dbReference type="Proteomes" id="UP001163082"/>
    </source>
</evidence>
<organism evidence="1 2">
    <name type="scientific">Halomonas qaidamensis</name>
    <dbReference type="NCBI Taxonomy" id="2866211"/>
    <lineage>
        <taxon>Bacteria</taxon>
        <taxon>Pseudomonadati</taxon>
        <taxon>Pseudomonadota</taxon>
        <taxon>Gammaproteobacteria</taxon>
        <taxon>Oceanospirillales</taxon>
        <taxon>Halomonadaceae</taxon>
        <taxon>Halomonas</taxon>
    </lineage>
</organism>
<dbReference type="RefSeq" id="WP_264429078.1">
    <property type="nucleotide sequence ID" value="NZ_CP080627.1"/>
</dbReference>
<reference evidence="1 2" key="1">
    <citation type="journal article" date="2022" name="Antonie Van Leeuwenhoek">
        <title>Whole genome sequencing of the halophilic Halomonas qaidamensis XH36, a novel species strain with high ectoine production.</title>
        <authorList>
            <person name="Zhang T."/>
            <person name="Cui T."/>
            <person name="Cao Y."/>
            <person name="Li Y."/>
            <person name="Li F."/>
            <person name="Zhu D."/>
            <person name="Xing J."/>
        </authorList>
    </citation>
    <scope>NUCLEOTIDE SEQUENCE [LARGE SCALE GENOMIC DNA]</scope>
    <source>
        <strain evidence="1 2">XH36</strain>
    </source>
</reference>